<dbReference type="InterPro" id="IPR034660">
    <property type="entry name" value="DinB/YfiT-like"/>
</dbReference>
<comment type="caution">
    <text evidence="4">The sequence shown here is derived from an EMBL/GenBank/DDBJ whole genome shotgun (WGS) entry which is preliminary data.</text>
</comment>
<protein>
    <submittedName>
        <fullName evidence="4">DinB family protein</fullName>
    </submittedName>
</protein>
<accession>A0ABW8U755</accession>
<dbReference type="SUPFAM" id="SSF109854">
    <property type="entry name" value="DinB/YfiT-like putative metalloenzymes"/>
    <property type="match status" value="1"/>
</dbReference>
<sequence length="171" mass="18952">MKKLFTFFAILAMATGLNAQTPKANLVKDWERARAYTKEYLDAMPETGYALKPTKEMRSFAGQMLHLSDAIYMFVGTATDVAPTAKDLEKSNDVAKASVTEKVLAAYDFAINAIKNVPDAKLAESVKLFGRFDMTKGQAIDKAFEHQTHHRGQATVYIRLAGATPPQEKLF</sequence>
<dbReference type="EMBL" id="JBEWZF010000002">
    <property type="protein sequence ID" value="MFL0298657.1"/>
    <property type="molecule type" value="Genomic_DNA"/>
</dbReference>
<evidence type="ECO:0000313" key="5">
    <source>
        <dbReference type="Proteomes" id="UP001623553"/>
    </source>
</evidence>
<feature type="chain" id="PRO_5046402659" evidence="3">
    <location>
        <begin position="20"/>
        <end position="171"/>
    </location>
</feature>
<keyword evidence="2" id="KW-0479">Metal-binding</keyword>
<keyword evidence="3" id="KW-0732">Signal</keyword>
<evidence type="ECO:0000313" key="4">
    <source>
        <dbReference type="EMBL" id="MFL0298657.1"/>
    </source>
</evidence>
<dbReference type="Proteomes" id="UP001623553">
    <property type="component" value="Unassembled WGS sequence"/>
</dbReference>
<name>A0ABW8U755_9BACT</name>
<dbReference type="Pfam" id="PF05163">
    <property type="entry name" value="DinB"/>
    <property type="match status" value="1"/>
</dbReference>
<feature type="signal peptide" evidence="3">
    <location>
        <begin position="1"/>
        <end position="19"/>
    </location>
</feature>
<dbReference type="RefSeq" id="WP_406800455.1">
    <property type="nucleotide sequence ID" value="NZ_JBEWZF010000002.1"/>
</dbReference>
<evidence type="ECO:0000256" key="1">
    <source>
        <dbReference type="ARBA" id="ARBA00008635"/>
    </source>
</evidence>
<reference evidence="4 5" key="1">
    <citation type="submission" date="2024-07" db="EMBL/GenBank/DDBJ databases">
        <authorList>
            <person name="Pitt A."/>
            <person name="Hahn M.W."/>
        </authorList>
    </citation>
    <scope>NUCLEOTIDE SEQUENCE [LARGE SCALE GENOMIC DNA]</scope>
    <source>
        <strain evidence="4 5">2-BAHN-186B</strain>
    </source>
</reference>
<evidence type="ECO:0000256" key="2">
    <source>
        <dbReference type="ARBA" id="ARBA00022723"/>
    </source>
</evidence>
<comment type="similarity">
    <text evidence="1">Belongs to the DinB family.</text>
</comment>
<dbReference type="InterPro" id="IPR007837">
    <property type="entry name" value="DinB"/>
</dbReference>
<evidence type="ECO:0000256" key="3">
    <source>
        <dbReference type="SAM" id="SignalP"/>
    </source>
</evidence>
<keyword evidence="5" id="KW-1185">Reference proteome</keyword>
<gene>
    <name evidence="4" type="ORF">AAE961_07230</name>
</gene>
<organism evidence="4 5">
    <name type="scientific">Aquirufa novilacunae</name>
    <dbReference type="NCBI Taxonomy" id="3139305"/>
    <lineage>
        <taxon>Bacteria</taxon>
        <taxon>Pseudomonadati</taxon>
        <taxon>Bacteroidota</taxon>
        <taxon>Cytophagia</taxon>
        <taxon>Cytophagales</taxon>
        <taxon>Flectobacillaceae</taxon>
        <taxon>Aquirufa</taxon>
    </lineage>
</organism>
<proteinExistence type="inferred from homology"/>
<dbReference type="Gene3D" id="1.20.120.450">
    <property type="entry name" value="dinb family like domain"/>
    <property type="match status" value="1"/>
</dbReference>